<protein>
    <submittedName>
        <fullName evidence="1">Uncharacterized protein</fullName>
    </submittedName>
</protein>
<evidence type="ECO:0000313" key="2">
    <source>
        <dbReference type="Proteomes" id="UP000247480"/>
    </source>
</evidence>
<name>A0A2V0QH40_PSESF</name>
<dbReference type="Proteomes" id="UP000247480">
    <property type="component" value="Unassembled WGS sequence"/>
</dbReference>
<dbReference type="EMBL" id="BGJZ01000307">
    <property type="protein sequence ID" value="GBH12446.1"/>
    <property type="molecule type" value="Genomic_DNA"/>
</dbReference>
<accession>A0A2V0QH40</accession>
<reference evidence="1 2" key="1">
    <citation type="submission" date="2018-04" db="EMBL/GenBank/DDBJ databases">
        <title>Draft genome sequence of Pseudomonas syringae pv. actinidiae biovar 1 strains isolated from kiwifruit in Kagawa prefecture.</title>
        <authorList>
            <person name="Tabuchi M."/>
            <person name="Saito M."/>
            <person name="Fujiwara S."/>
            <person name="Sasa N."/>
            <person name="Akimitsu K."/>
            <person name="Gomi K."/>
            <person name="Konishi-Sugita S."/>
            <person name="Hamano K."/>
            <person name="Kataoka I."/>
        </authorList>
    </citation>
    <scope>NUCLEOTIDE SEQUENCE [LARGE SCALE GENOMIC DNA]</scope>
    <source>
        <strain evidence="1 2">MAFF212206</strain>
    </source>
</reference>
<comment type="caution">
    <text evidence="1">The sequence shown here is derived from an EMBL/GenBank/DDBJ whole genome shotgun (WGS) entry which is preliminary data.</text>
</comment>
<dbReference type="AlphaFoldDB" id="A0A2V0QH40"/>
<gene>
    <name evidence="1" type="ORF">KPSA1_05912</name>
</gene>
<sequence length="70" mass="8070">MRCMNIWASARRAWELQEVTTAAMGCEAALKSVTSICLVYCGHWFCCRFPAVREQARSHISHTLRAFHRL</sequence>
<organism evidence="1 2">
    <name type="scientific">Pseudomonas syringae pv. actinidiae</name>
    <dbReference type="NCBI Taxonomy" id="103796"/>
    <lineage>
        <taxon>Bacteria</taxon>
        <taxon>Pseudomonadati</taxon>
        <taxon>Pseudomonadota</taxon>
        <taxon>Gammaproteobacteria</taxon>
        <taxon>Pseudomonadales</taxon>
        <taxon>Pseudomonadaceae</taxon>
        <taxon>Pseudomonas</taxon>
        <taxon>Pseudomonas syringae</taxon>
    </lineage>
</organism>
<proteinExistence type="predicted"/>
<evidence type="ECO:0000313" key="1">
    <source>
        <dbReference type="EMBL" id="GBH12446.1"/>
    </source>
</evidence>